<dbReference type="Proteomes" id="UP000001072">
    <property type="component" value="Unassembled WGS sequence"/>
</dbReference>
<dbReference type="EMBL" id="GL883222">
    <property type="protein sequence ID" value="EGF97534.1"/>
    <property type="molecule type" value="Genomic_DNA"/>
</dbReference>
<feature type="compositionally biased region" description="Polar residues" evidence="1">
    <location>
        <begin position="25"/>
        <end position="46"/>
    </location>
</feature>
<dbReference type="GeneID" id="18925276"/>
<evidence type="ECO:0000313" key="3">
    <source>
        <dbReference type="Proteomes" id="UP000001072"/>
    </source>
</evidence>
<dbReference type="KEGG" id="mlr:MELLADRAFT_114263"/>
<feature type="compositionally biased region" description="Polar residues" evidence="1">
    <location>
        <begin position="78"/>
        <end position="87"/>
    </location>
</feature>
<dbReference type="VEuPathDB" id="FungiDB:MELLADRAFT_114263"/>
<sequence>MEISGVEGPCAFELMKGCFGPEDTQPGSTLTPESSMRGCKSQSQDGLTGGTNVGKPSDTLIPSLEHGRYLYPRPRPTFLSQSSPSTSKKGKERARVDSDVEYVPEEDDMFDKQDVESNGDGNEETKGVGSDMEFESEKPDKEASGTGFFKKPSTKSWMEMRGLLLKANKRIDVLESELKSLTKVVRKSLGSTGEVDAQAKPGGGRTAVSSAHLS</sequence>
<name>F4SCU5_MELLP</name>
<protein>
    <submittedName>
        <fullName evidence="2">Uncharacterized protein</fullName>
    </submittedName>
</protein>
<dbReference type="RefSeq" id="XP_007419206.1">
    <property type="nucleotide sequence ID" value="XM_007419144.1"/>
</dbReference>
<keyword evidence="3" id="KW-1185">Reference proteome</keyword>
<reference evidence="3" key="1">
    <citation type="journal article" date="2011" name="Proc. Natl. Acad. Sci. U.S.A.">
        <title>Obligate biotrophy features unraveled by the genomic analysis of rust fungi.</title>
        <authorList>
            <person name="Duplessis S."/>
            <person name="Cuomo C.A."/>
            <person name="Lin Y.-C."/>
            <person name="Aerts A."/>
            <person name="Tisserant E."/>
            <person name="Veneault-Fourrey C."/>
            <person name="Joly D.L."/>
            <person name="Hacquard S."/>
            <person name="Amselem J."/>
            <person name="Cantarel B.L."/>
            <person name="Chiu R."/>
            <person name="Coutinho P.M."/>
            <person name="Feau N."/>
            <person name="Field M."/>
            <person name="Frey P."/>
            <person name="Gelhaye E."/>
            <person name="Goldberg J."/>
            <person name="Grabherr M.G."/>
            <person name="Kodira C.D."/>
            <person name="Kohler A."/>
            <person name="Kuees U."/>
            <person name="Lindquist E.A."/>
            <person name="Lucas S.M."/>
            <person name="Mago R."/>
            <person name="Mauceli E."/>
            <person name="Morin E."/>
            <person name="Murat C."/>
            <person name="Pangilinan J.L."/>
            <person name="Park R."/>
            <person name="Pearson M."/>
            <person name="Quesneville H."/>
            <person name="Rouhier N."/>
            <person name="Sakthikumar S."/>
            <person name="Salamov A.A."/>
            <person name="Schmutz J."/>
            <person name="Selles B."/>
            <person name="Shapiro H."/>
            <person name="Tanguay P."/>
            <person name="Tuskan G.A."/>
            <person name="Henrissat B."/>
            <person name="Van de Peer Y."/>
            <person name="Rouze P."/>
            <person name="Ellis J.G."/>
            <person name="Dodds P.N."/>
            <person name="Schein J.E."/>
            <person name="Zhong S."/>
            <person name="Hamelin R.C."/>
            <person name="Grigoriev I.V."/>
            <person name="Szabo L.J."/>
            <person name="Martin F."/>
        </authorList>
    </citation>
    <scope>NUCLEOTIDE SEQUENCE [LARGE SCALE GENOMIC DNA]</scope>
    <source>
        <strain evidence="3">98AG31 / pathotype 3-4-7</strain>
    </source>
</reference>
<gene>
    <name evidence="2" type="ORF">MELLADRAFT_114263</name>
</gene>
<feature type="region of interest" description="Disordered" evidence="1">
    <location>
        <begin position="17"/>
        <end position="152"/>
    </location>
</feature>
<dbReference type="InParanoid" id="F4SCU5"/>
<dbReference type="HOGENOM" id="CLU_1289194_0_0_1"/>
<proteinExistence type="predicted"/>
<dbReference type="AlphaFoldDB" id="F4SCU5"/>
<evidence type="ECO:0000313" key="2">
    <source>
        <dbReference type="EMBL" id="EGF97534.1"/>
    </source>
</evidence>
<feature type="region of interest" description="Disordered" evidence="1">
    <location>
        <begin position="190"/>
        <end position="214"/>
    </location>
</feature>
<feature type="compositionally biased region" description="Acidic residues" evidence="1">
    <location>
        <begin position="99"/>
        <end position="109"/>
    </location>
</feature>
<evidence type="ECO:0000256" key="1">
    <source>
        <dbReference type="SAM" id="MobiDB-lite"/>
    </source>
</evidence>
<accession>F4SCU5</accession>
<organism evidence="3">
    <name type="scientific">Melampsora larici-populina (strain 98AG31 / pathotype 3-4-7)</name>
    <name type="common">Poplar leaf rust fungus</name>
    <dbReference type="NCBI Taxonomy" id="747676"/>
    <lineage>
        <taxon>Eukaryota</taxon>
        <taxon>Fungi</taxon>
        <taxon>Dikarya</taxon>
        <taxon>Basidiomycota</taxon>
        <taxon>Pucciniomycotina</taxon>
        <taxon>Pucciniomycetes</taxon>
        <taxon>Pucciniales</taxon>
        <taxon>Melampsoraceae</taxon>
        <taxon>Melampsora</taxon>
    </lineage>
</organism>